<dbReference type="RefSeq" id="WP_190350103.1">
    <property type="nucleotide sequence ID" value="NZ_JACJPY010000012.1"/>
</dbReference>
<reference evidence="1" key="2">
    <citation type="submission" date="2020-08" db="EMBL/GenBank/DDBJ databases">
        <authorList>
            <person name="Chen M."/>
            <person name="Teng W."/>
            <person name="Zhao L."/>
            <person name="Hu C."/>
            <person name="Zhou Y."/>
            <person name="Han B."/>
            <person name="Song L."/>
            <person name="Shu W."/>
        </authorList>
    </citation>
    <scope>NUCLEOTIDE SEQUENCE</scope>
    <source>
        <strain evidence="1">FACHB-1277</strain>
    </source>
</reference>
<dbReference type="EMBL" id="JACJPY010000012">
    <property type="protein sequence ID" value="MBD2149738.1"/>
    <property type="molecule type" value="Genomic_DNA"/>
</dbReference>
<comment type="caution">
    <text evidence="1">The sequence shown here is derived from an EMBL/GenBank/DDBJ whole genome shotgun (WGS) entry which is preliminary data.</text>
</comment>
<dbReference type="Proteomes" id="UP000631421">
    <property type="component" value="Unassembled WGS sequence"/>
</dbReference>
<accession>A0A926URV5</accession>
<organism evidence="1 2">
    <name type="scientific">Pseudanabaena cinerea FACHB-1277</name>
    <dbReference type="NCBI Taxonomy" id="2949581"/>
    <lineage>
        <taxon>Bacteria</taxon>
        <taxon>Bacillati</taxon>
        <taxon>Cyanobacteriota</taxon>
        <taxon>Cyanophyceae</taxon>
        <taxon>Pseudanabaenales</taxon>
        <taxon>Pseudanabaenaceae</taxon>
        <taxon>Pseudanabaena</taxon>
        <taxon>Pseudanabaena cinerea</taxon>
    </lineage>
</organism>
<proteinExistence type="predicted"/>
<reference evidence="1" key="1">
    <citation type="journal article" date="2015" name="ISME J.">
        <title>Draft Genome Sequence of Streptomyces incarnatus NRRL8089, which Produces the Nucleoside Antibiotic Sinefungin.</title>
        <authorList>
            <person name="Oshima K."/>
            <person name="Hattori M."/>
            <person name="Shimizu H."/>
            <person name="Fukuda K."/>
            <person name="Nemoto M."/>
            <person name="Inagaki K."/>
            <person name="Tamura T."/>
        </authorList>
    </citation>
    <scope>NUCLEOTIDE SEQUENCE</scope>
    <source>
        <strain evidence="1">FACHB-1277</strain>
    </source>
</reference>
<protein>
    <submittedName>
        <fullName evidence="1">Uncharacterized protein</fullName>
    </submittedName>
</protein>
<dbReference type="AlphaFoldDB" id="A0A926URV5"/>
<name>A0A926URV5_9CYAN</name>
<sequence length="50" mass="5346">MSGSLCTLFLEITAHGLDIAHSGGLLMLRGKNSCDPQGWGLARGRSPYRT</sequence>
<keyword evidence="2" id="KW-1185">Reference proteome</keyword>
<gene>
    <name evidence="1" type="ORF">H6F44_06305</name>
</gene>
<evidence type="ECO:0000313" key="1">
    <source>
        <dbReference type="EMBL" id="MBD2149738.1"/>
    </source>
</evidence>
<evidence type="ECO:0000313" key="2">
    <source>
        <dbReference type="Proteomes" id="UP000631421"/>
    </source>
</evidence>